<gene>
    <name evidence="2" type="primary">STE2</name>
    <name evidence="2" type="ORF">NW762_013295</name>
</gene>
<feature type="transmembrane region" description="Helical" evidence="1">
    <location>
        <begin position="238"/>
        <end position="260"/>
    </location>
</feature>
<dbReference type="EMBL" id="JAOQAZ010000040">
    <property type="protein sequence ID" value="KAJ4247156.1"/>
    <property type="molecule type" value="Genomic_DNA"/>
</dbReference>
<evidence type="ECO:0000313" key="2">
    <source>
        <dbReference type="EMBL" id="KAJ4247156.1"/>
    </source>
</evidence>
<reference evidence="2" key="1">
    <citation type="submission" date="2022-09" db="EMBL/GenBank/DDBJ databases">
        <title>Fusarium specimens isolated from Avocado Roots.</title>
        <authorList>
            <person name="Stajich J."/>
            <person name="Roper C."/>
            <person name="Heimlech-Rivalta G."/>
        </authorList>
    </citation>
    <scope>NUCLEOTIDE SEQUENCE</scope>
    <source>
        <strain evidence="2">CF00136</strain>
    </source>
</reference>
<keyword evidence="3" id="KW-1185">Reference proteome</keyword>
<feature type="transmembrane region" description="Helical" evidence="1">
    <location>
        <begin position="266"/>
        <end position="285"/>
    </location>
</feature>
<feature type="transmembrane region" description="Helical" evidence="1">
    <location>
        <begin position="41"/>
        <end position="60"/>
    </location>
</feature>
<dbReference type="GO" id="GO:0004932">
    <property type="term" value="F:mating-type factor pheromone receptor activity"/>
    <property type="evidence" value="ECO:0007669"/>
    <property type="project" value="InterPro"/>
</dbReference>
<dbReference type="GO" id="GO:0038038">
    <property type="term" value="C:G protein-coupled receptor homodimeric complex"/>
    <property type="evidence" value="ECO:0007669"/>
    <property type="project" value="TreeGrafter"/>
</dbReference>
<sequence length="382" mass="42179">MAAFDPLTQNVTLLAGDGKTEIAIPIAAIDAMRRSIVNTCINYGSQLGACLIMLIVLLLMVPSSKFRRPSNILQVVSLVFCSIRMLLLCLYFPSPFIDIYPYWAHDFASVPRSDFAISIAANTMSLCLVIAIEITLMNQAWTMVKLWPSVWKWLIIAISLAMTLLTIASRMAFTIIQNESVLTHTPAYSMFWLIQWAVIMNVTSIAWWCTIFNIKLVWHIISNRGILPSYKTLTPMEILIMTNGILMTIPVVFAGLEWYHTANFEAASLTLTSVAVILPLGTLVAQRIAGSANNTNNSNSSGLSSGVRYGVSGPSSVVGFKAPSFSTHRSGATDRPHVSVYARCEAGMSSRDHINPTDIELAKIDDGEVRVERSLLQREDRI</sequence>
<evidence type="ECO:0000256" key="1">
    <source>
        <dbReference type="SAM" id="Phobius"/>
    </source>
</evidence>
<dbReference type="InterPro" id="IPR000366">
    <property type="entry name" value="GPCR_STE2"/>
</dbReference>
<keyword evidence="1" id="KW-0472">Membrane</keyword>
<dbReference type="AlphaFoldDB" id="A0A9W8RKX7"/>
<dbReference type="PANTHER" id="PTHR28009">
    <property type="entry name" value="PHEROMONE ALPHA FACTOR RECEPTOR"/>
    <property type="match status" value="1"/>
</dbReference>
<evidence type="ECO:0000313" key="3">
    <source>
        <dbReference type="Proteomes" id="UP001152049"/>
    </source>
</evidence>
<dbReference type="PANTHER" id="PTHR28009:SF1">
    <property type="entry name" value="PHEROMONE ALPHA FACTOR RECEPTOR"/>
    <property type="match status" value="1"/>
</dbReference>
<dbReference type="Gene3D" id="1.10.287.920">
    <property type="entry name" value="Pheromone alpha factor receptor"/>
    <property type="match status" value="1"/>
</dbReference>
<feature type="transmembrane region" description="Helical" evidence="1">
    <location>
        <begin position="193"/>
        <end position="218"/>
    </location>
</feature>
<comment type="caution">
    <text evidence="2">The sequence shown here is derived from an EMBL/GenBank/DDBJ whole genome shotgun (WGS) entry which is preliminary data.</text>
</comment>
<protein>
    <submittedName>
        <fullName evidence="2">Pheromone alpha factor receptor</fullName>
    </submittedName>
</protein>
<feature type="transmembrane region" description="Helical" evidence="1">
    <location>
        <begin position="150"/>
        <end position="173"/>
    </location>
</feature>
<feature type="transmembrane region" description="Helical" evidence="1">
    <location>
        <begin position="115"/>
        <end position="138"/>
    </location>
</feature>
<dbReference type="InterPro" id="IPR027458">
    <property type="entry name" value="STE2_TM1-TM2_sf"/>
</dbReference>
<proteinExistence type="predicted"/>
<organism evidence="2 3">
    <name type="scientific">Fusarium torreyae</name>
    <dbReference type="NCBI Taxonomy" id="1237075"/>
    <lineage>
        <taxon>Eukaryota</taxon>
        <taxon>Fungi</taxon>
        <taxon>Dikarya</taxon>
        <taxon>Ascomycota</taxon>
        <taxon>Pezizomycotina</taxon>
        <taxon>Sordariomycetes</taxon>
        <taxon>Hypocreomycetidae</taxon>
        <taxon>Hypocreales</taxon>
        <taxon>Nectriaceae</taxon>
        <taxon>Fusarium</taxon>
    </lineage>
</organism>
<feature type="transmembrane region" description="Helical" evidence="1">
    <location>
        <begin position="72"/>
        <end position="93"/>
    </location>
</feature>
<keyword evidence="1" id="KW-0812">Transmembrane</keyword>
<keyword evidence="1" id="KW-1133">Transmembrane helix</keyword>
<dbReference type="OrthoDB" id="5402633at2759"/>
<keyword evidence="2" id="KW-0675">Receptor</keyword>
<accession>A0A9W8RKX7</accession>
<dbReference type="Pfam" id="PF02116">
    <property type="entry name" value="STE2"/>
    <property type="match status" value="1"/>
</dbReference>
<dbReference type="CDD" id="cd14939">
    <property type="entry name" value="7tmD_STE2"/>
    <property type="match status" value="1"/>
</dbReference>
<name>A0A9W8RKX7_9HYPO</name>
<dbReference type="GO" id="GO:0000750">
    <property type="term" value="P:pheromone-dependent signal transduction involved in conjugation with cellular fusion"/>
    <property type="evidence" value="ECO:0007669"/>
    <property type="project" value="TreeGrafter"/>
</dbReference>
<dbReference type="Proteomes" id="UP001152049">
    <property type="component" value="Unassembled WGS sequence"/>
</dbReference>
<dbReference type="PRINTS" id="PR00250">
    <property type="entry name" value="GPCRSTE2"/>
</dbReference>